<accession>Q1YME4</accession>
<comment type="caution">
    <text evidence="2">The sequence shown here is derived from an EMBL/GenBank/DDBJ whole genome shotgun (WGS) entry which is preliminary data.</text>
</comment>
<organism evidence="2 3">
    <name type="scientific">Aurantimonas manganoxydans (strain ATCC BAA-1229 / DSM 21871 / SI85-9A1)</name>
    <dbReference type="NCBI Taxonomy" id="287752"/>
    <lineage>
        <taxon>Bacteria</taxon>
        <taxon>Pseudomonadati</taxon>
        <taxon>Pseudomonadota</taxon>
        <taxon>Alphaproteobacteria</taxon>
        <taxon>Hyphomicrobiales</taxon>
        <taxon>Aurantimonadaceae</taxon>
        <taxon>Aurantimonas</taxon>
    </lineage>
</organism>
<keyword evidence="3" id="KW-1185">Reference proteome</keyword>
<proteinExistence type="predicted"/>
<gene>
    <name evidence="2" type="ORF">SI859A1_02253</name>
</gene>
<dbReference type="EMBL" id="AAPJ01000001">
    <property type="protein sequence ID" value="EAS51437.1"/>
    <property type="molecule type" value="Genomic_DNA"/>
</dbReference>
<evidence type="ECO:0000313" key="2">
    <source>
        <dbReference type="EMBL" id="EAS51437.1"/>
    </source>
</evidence>
<evidence type="ECO:0000313" key="3">
    <source>
        <dbReference type="Proteomes" id="UP000000321"/>
    </source>
</evidence>
<dbReference type="BioCyc" id="AURANTIMONAS:SI859A1_02253-MONOMER"/>
<reference evidence="2 3" key="1">
    <citation type="journal article" date="2008" name="Appl. Environ. Microbiol.">
        <title>Genomic insights into Mn(II) oxidation by the marine alphaproteobacterium Aurantimonas sp. strain SI85-9A1.</title>
        <authorList>
            <person name="Dick G.J."/>
            <person name="Podell S."/>
            <person name="Johnson H.A."/>
            <person name="Rivera-Espinoza Y."/>
            <person name="Bernier-Latmani R."/>
            <person name="McCarthy J.K."/>
            <person name="Torpey J.W."/>
            <person name="Clement B.G."/>
            <person name="Gaasterland T."/>
            <person name="Tebo B.M."/>
        </authorList>
    </citation>
    <scope>NUCLEOTIDE SEQUENCE [LARGE SCALE GENOMIC DNA]</scope>
    <source>
        <strain evidence="2 3">SI85-9A1</strain>
    </source>
</reference>
<sequence length="113" mass="11296">MSGLRPKRQPAPAQAARAFDLSPILGAAPAAAVLPAKAGDAPRTMAAPVRIGPDPDGPFGAESRGGAHVAFAMADVAAKRLRGCGYPRVRAADGRGGAVAESRVRGSSGFVPP</sequence>
<protein>
    <submittedName>
        <fullName evidence="2">Uncharacterized protein</fullName>
    </submittedName>
</protein>
<dbReference type="Proteomes" id="UP000000321">
    <property type="component" value="Unassembled WGS sequence"/>
</dbReference>
<dbReference type="AlphaFoldDB" id="Q1YME4"/>
<evidence type="ECO:0000256" key="1">
    <source>
        <dbReference type="SAM" id="MobiDB-lite"/>
    </source>
</evidence>
<dbReference type="HOGENOM" id="CLU_2130636_0_0_5"/>
<feature type="region of interest" description="Disordered" evidence="1">
    <location>
        <begin position="42"/>
        <end position="63"/>
    </location>
</feature>
<name>Q1YME4_AURMS</name>